<accession>A0A7J5AS37</accession>
<organism evidence="1 2">
    <name type="scientific">Tenacibaculum aiptasiae</name>
    <dbReference type="NCBI Taxonomy" id="426481"/>
    <lineage>
        <taxon>Bacteria</taxon>
        <taxon>Pseudomonadati</taxon>
        <taxon>Bacteroidota</taxon>
        <taxon>Flavobacteriia</taxon>
        <taxon>Flavobacteriales</taxon>
        <taxon>Flavobacteriaceae</taxon>
        <taxon>Tenacibaculum</taxon>
    </lineage>
</organism>
<gene>
    <name evidence="1" type="ORF">F7018_05440</name>
</gene>
<dbReference type="RefSeq" id="WP_150898999.1">
    <property type="nucleotide sequence ID" value="NZ_WAAU01000008.1"/>
</dbReference>
<reference evidence="1 2" key="1">
    <citation type="submission" date="2019-09" db="EMBL/GenBank/DDBJ databases">
        <authorList>
            <person name="Cao W.R."/>
        </authorList>
    </citation>
    <scope>NUCLEOTIDE SEQUENCE [LARGE SCALE GENOMIC DNA]</scope>
    <source>
        <strain evidence="2">a4</strain>
    </source>
</reference>
<evidence type="ECO:0000313" key="2">
    <source>
        <dbReference type="Proteomes" id="UP000467305"/>
    </source>
</evidence>
<dbReference type="AlphaFoldDB" id="A0A7J5AS37"/>
<protein>
    <submittedName>
        <fullName evidence="1">Bacteriocin</fullName>
    </submittedName>
</protein>
<name>A0A7J5AS37_9FLAO</name>
<dbReference type="InterPro" id="IPR010133">
    <property type="entry name" value="Bacteriocin_signal_seq"/>
</dbReference>
<evidence type="ECO:0000313" key="1">
    <source>
        <dbReference type="EMBL" id="KAB1159753.1"/>
    </source>
</evidence>
<sequence length="73" mass="8119">MIKNISNLGTLLNNKELKSIIGGGDGFVQCEDGATFSSTAESVQSVIINGNRWCQDHGHGRLSWYYFIEVNRK</sequence>
<dbReference type="EMBL" id="WAAU01000008">
    <property type="protein sequence ID" value="KAB1159753.1"/>
    <property type="molecule type" value="Genomic_DNA"/>
</dbReference>
<keyword evidence="2" id="KW-1185">Reference proteome</keyword>
<dbReference type="Proteomes" id="UP000467305">
    <property type="component" value="Unassembled WGS sequence"/>
</dbReference>
<proteinExistence type="predicted"/>
<comment type="caution">
    <text evidence="1">The sequence shown here is derived from an EMBL/GenBank/DDBJ whole genome shotgun (WGS) entry which is preliminary data.</text>
</comment>
<dbReference type="NCBIfam" id="TIGR01847">
    <property type="entry name" value="bacteriocin_sig"/>
    <property type="match status" value="1"/>
</dbReference>